<evidence type="ECO:0000313" key="3">
    <source>
        <dbReference type="Ensembl" id="ENSCPOP00000026206.1"/>
    </source>
</evidence>
<reference evidence="3" key="2">
    <citation type="submission" date="2025-08" db="UniProtKB">
        <authorList>
            <consortium name="Ensembl"/>
        </authorList>
    </citation>
    <scope>IDENTIFICATION</scope>
    <source>
        <strain evidence="3">2N</strain>
    </source>
</reference>
<dbReference type="VEuPathDB" id="HostDB:ENSCPOG00000033579"/>
<dbReference type="GeneTree" id="ENSGT00390000015789"/>
<keyword evidence="4" id="KW-1185">Reference proteome</keyword>
<dbReference type="AlphaFoldDB" id="A0A286XLC5"/>
<dbReference type="InterPro" id="IPR001950">
    <property type="entry name" value="SUI1"/>
</dbReference>
<dbReference type="GO" id="GO:0003743">
    <property type="term" value="F:translation initiation factor activity"/>
    <property type="evidence" value="ECO:0007669"/>
    <property type="project" value="UniProtKB-KW"/>
</dbReference>
<sequence length="97" mass="11162">MLAIQNLHSFNPFADASKDDDLLPPGTEDYIHRRTQQRKHDKKKLVKMFKKTFACNGTVMEHPEYGEVIRLQGDQQKNKFLVLNGLAMDDPLKVHGI</sequence>
<dbReference type="Bgee" id="ENSCPOG00000033579">
    <property type="expression patterns" value="Expressed in liver"/>
</dbReference>
<organism evidence="3 4">
    <name type="scientific">Cavia porcellus</name>
    <name type="common">Guinea pig</name>
    <dbReference type="NCBI Taxonomy" id="10141"/>
    <lineage>
        <taxon>Eukaryota</taxon>
        <taxon>Metazoa</taxon>
        <taxon>Chordata</taxon>
        <taxon>Craniata</taxon>
        <taxon>Vertebrata</taxon>
        <taxon>Euteleostomi</taxon>
        <taxon>Mammalia</taxon>
        <taxon>Eutheria</taxon>
        <taxon>Euarchontoglires</taxon>
        <taxon>Glires</taxon>
        <taxon>Rodentia</taxon>
        <taxon>Hystricomorpha</taxon>
        <taxon>Caviidae</taxon>
        <taxon>Cavia</taxon>
    </lineage>
</organism>
<keyword evidence="1" id="KW-0396">Initiation factor</keyword>
<dbReference type="Proteomes" id="UP000005447">
    <property type="component" value="Unassembled WGS sequence"/>
</dbReference>
<dbReference type="InParanoid" id="A0A286XLC5"/>
<proteinExistence type="predicted"/>
<dbReference type="STRING" id="10141.ENSCPOP00000026206"/>
<dbReference type="Gene3D" id="3.30.780.10">
    <property type="entry name" value="SUI1-like domain"/>
    <property type="match status" value="1"/>
</dbReference>
<name>A0A286XLC5_CAVPO</name>
<dbReference type="InterPro" id="IPR036877">
    <property type="entry name" value="SUI1_dom_sf"/>
</dbReference>
<dbReference type="PROSITE" id="PS50296">
    <property type="entry name" value="SUI1"/>
    <property type="match status" value="1"/>
</dbReference>
<evidence type="ECO:0000256" key="1">
    <source>
        <dbReference type="ARBA" id="ARBA00022540"/>
    </source>
</evidence>
<protein>
    <recommendedName>
        <fullName evidence="2">SUI1 domain-containing protein</fullName>
    </recommendedName>
</protein>
<dbReference type="Ensembl" id="ENSCPOT00000047962.1">
    <property type="protein sequence ID" value="ENSCPOP00000026206.1"/>
    <property type="gene ID" value="ENSCPOG00000033579.1"/>
</dbReference>
<dbReference type="PANTHER" id="PTHR10388">
    <property type="entry name" value="EUKARYOTIC TRANSLATION INITIATION FACTOR SUI1"/>
    <property type="match status" value="1"/>
</dbReference>
<dbReference type="EMBL" id="AAKN02025147">
    <property type="status" value="NOT_ANNOTATED_CDS"/>
    <property type="molecule type" value="Genomic_DNA"/>
</dbReference>
<dbReference type="Pfam" id="PF01253">
    <property type="entry name" value="SUI1"/>
    <property type="match status" value="1"/>
</dbReference>
<reference evidence="4" key="1">
    <citation type="journal article" date="2011" name="Nature">
        <title>A high-resolution map of human evolutionary constraint using 29 mammals.</title>
        <authorList>
            <person name="Lindblad-Toh K."/>
            <person name="Garber M."/>
            <person name="Zuk O."/>
            <person name="Lin M.F."/>
            <person name="Parker B.J."/>
            <person name="Washietl S."/>
            <person name="Kheradpour P."/>
            <person name="Ernst J."/>
            <person name="Jordan G."/>
            <person name="Mauceli E."/>
            <person name="Ward L.D."/>
            <person name="Lowe C.B."/>
            <person name="Holloway A.K."/>
            <person name="Clamp M."/>
            <person name="Gnerre S."/>
            <person name="Alfoldi J."/>
            <person name="Beal K."/>
            <person name="Chang J."/>
            <person name="Clawson H."/>
            <person name="Cuff J."/>
            <person name="Di Palma F."/>
            <person name="Fitzgerald S."/>
            <person name="Flicek P."/>
            <person name="Guttman M."/>
            <person name="Hubisz M.J."/>
            <person name="Jaffe D.B."/>
            <person name="Jungreis I."/>
            <person name="Kent W.J."/>
            <person name="Kostka D."/>
            <person name="Lara M."/>
            <person name="Martins A.L."/>
            <person name="Massingham T."/>
            <person name="Moltke I."/>
            <person name="Raney B.J."/>
            <person name="Rasmussen M.D."/>
            <person name="Robinson J."/>
            <person name="Stark A."/>
            <person name="Vilella A.J."/>
            <person name="Wen J."/>
            <person name="Xie X."/>
            <person name="Zody M.C."/>
            <person name="Baldwin J."/>
            <person name="Bloom T."/>
            <person name="Chin C.W."/>
            <person name="Heiman D."/>
            <person name="Nicol R."/>
            <person name="Nusbaum C."/>
            <person name="Young S."/>
            <person name="Wilkinson J."/>
            <person name="Worley K.C."/>
            <person name="Kovar C.L."/>
            <person name="Muzny D.M."/>
            <person name="Gibbs R.A."/>
            <person name="Cree A."/>
            <person name="Dihn H.H."/>
            <person name="Fowler G."/>
            <person name="Jhangiani S."/>
            <person name="Joshi V."/>
            <person name="Lee S."/>
            <person name="Lewis L.R."/>
            <person name="Nazareth L.V."/>
            <person name="Okwuonu G."/>
            <person name="Santibanez J."/>
            <person name="Warren W.C."/>
            <person name="Mardis E.R."/>
            <person name="Weinstock G.M."/>
            <person name="Wilson R.K."/>
            <person name="Delehaunty K."/>
            <person name="Dooling D."/>
            <person name="Fronik C."/>
            <person name="Fulton L."/>
            <person name="Fulton B."/>
            <person name="Graves T."/>
            <person name="Minx P."/>
            <person name="Sodergren E."/>
            <person name="Birney E."/>
            <person name="Margulies E.H."/>
            <person name="Herrero J."/>
            <person name="Green E.D."/>
            <person name="Haussler D."/>
            <person name="Siepel A."/>
            <person name="Goldman N."/>
            <person name="Pollard K.S."/>
            <person name="Pedersen J.S."/>
            <person name="Lander E.S."/>
            <person name="Kellis M."/>
        </authorList>
    </citation>
    <scope>NUCLEOTIDE SEQUENCE [LARGE SCALE GENOMIC DNA]</scope>
    <source>
        <strain evidence="4">2N</strain>
    </source>
</reference>
<evidence type="ECO:0000313" key="4">
    <source>
        <dbReference type="Proteomes" id="UP000005447"/>
    </source>
</evidence>
<dbReference type="SUPFAM" id="SSF55159">
    <property type="entry name" value="eIF1-like"/>
    <property type="match status" value="1"/>
</dbReference>
<dbReference type="OMA" id="FDKQSFM"/>
<keyword evidence="1" id="KW-0648">Protein biosynthesis</keyword>
<accession>A0A286XLC5</accession>
<reference evidence="3" key="3">
    <citation type="submission" date="2025-09" db="UniProtKB">
        <authorList>
            <consortium name="Ensembl"/>
        </authorList>
    </citation>
    <scope>IDENTIFICATION</scope>
    <source>
        <strain evidence="3">2N</strain>
    </source>
</reference>
<evidence type="ECO:0000259" key="2">
    <source>
        <dbReference type="PROSITE" id="PS50296"/>
    </source>
</evidence>
<feature type="domain" description="SUI1" evidence="2">
    <location>
        <begin position="41"/>
        <end position="78"/>
    </location>
</feature>